<evidence type="ECO:0000313" key="4">
    <source>
        <dbReference type="Proteomes" id="UP000789342"/>
    </source>
</evidence>
<dbReference type="CDD" id="cd06532">
    <property type="entry name" value="Glyco_transf_25"/>
    <property type="match status" value="1"/>
</dbReference>
<keyword evidence="1" id="KW-1133">Transmembrane helix</keyword>
<protein>
    <submittedName>
        <fullName evidence="3">1746_t:CDS:1</fullName>
    </submittedName>
</protein>
<evidence type="ECO:0000313" key="3">
    <source>
        <dbReference type="EMBL" id="CAG8459171.1"/>
    </source>
</evidence>
<gene>
    <name evidence="3" type="ORF">AMORRO_LOCUS1310</name>
</gene>
<evidence type="ECO:0000259" key="2">
    <source>
        <dbReference type="Pfam" id="PF01755"/>
    </source>
</evidence>
<dbReference type="InterPro" id="IPR002654">
    <property type="entry name" value="Glyco_trans_25"/>
</dbReference>
<reference evidence="3" key="1">
    <citation type="submission" date="2021-06" db="EMBL/GenBank/DDBJ databases">
        <authorList>
            <person name="Kallberg Y."/>
            <person name="Tangrot J."/>
            <person name="Rosling A."/>
        </authorList>
    </citation>
    <scope>NUCLEOTIDE SEQUENCE</scope>
    <source>
        <strain evidence="3">CL551</strain>
    </source>
</reference>
<dbReference type="Proteomes" id="UP000789342">
    <property type="component" value="Unassembled WGS sequence"/>
</dbReference>
<keyword evidence="4" id="KW-1185">Reference proteome</keyword>
<dbReference type="EMBL" id="CAJVPV010000485">
    <property type="protein sequence ID" value="CAG8459171.1"/>
    <property type="molecule type" value="Genomic_DNA"/>
</dbReference>
<feature type="domain" description="Glycosyl transferase family 25" evidence="2">
    <location>
        <begin position="43"/>
        <end position="200"/>
    </location>
</feature>
<evidence type="ECO:0000256" key="1">
    <source>
        <dbReference type="SAM" id="Phobius"/>
    </source>
</evidence>
<organism evidence="3 4">
    <name type="scientific">Acaulospora morrowiae</name>
    <dbReference type="NCBI Taxonomy" id="94023"/>
    <lineage>
        <taxon>Eukaryota</taxon>
        <taxon>Fungi</taxon>
        <taxon>Fungi incertae sedis</taxon>
        <taxon>Mucoromycota</taxon>
        <taxon>Glomeromycotina</taxon>
        <taxon>Glomeromycetes</taxon>
        <taxon>Diversisporales</taxon>
        <taxon>Acaulosporaceae</taxon>
        <taxon>Acaulospora</taxon>
    </lineage>
</organism>
<sequence>MAKTFWRILFAVSLMIIFYYLLWTTTYVPPRKPQSLNRTLGFDHIYVVNLLWRLDRRERMETLGNALDLDFEFFSGVSKYDYRALKNYNFSMSIDQKACFASHYEIYRSIIKSGYRNALILEDDVDIELNITSVMSEIHHVLPQYWDLLYIGHCSKDNSKPLDKESTSAFKLYHSVSPYCTHAYAVSSTGARKLAELIVHPHRPIDLELARWIRKKKLISYSVSPSAIIQWKSKYNPSDIPRSGRTIGYRLKNSTLKSLGYKKNIIIN</sequence>
<accession>A0A9N8VNT3</accession>
<proteinExistence type="predicted"/>
<dbReference type="Pfam" id="PF01755">
    <property type="entry name" value="Glyco_transf_25"/>
    <property type="match status" value="1"/>
</dbReference>
<feature type="transmembrane region" description="Helical" evidence="1">
    <location>
        <begin position="6"/>
        <end position="28"/>
    </location>
</feature>
<comment type="caution">
    <text evidence="3">The sequence shown here is derived from an EMBL/GenBank/DDBJ whole genome shotgun (WGS) entry which is preliminary data.</text>
</comment>
<dbReference type="OrthoDB" id="2326236at2759"/>
<keyword evidence="1" id="KW-0812">Transmembrane</keyword>
<keyword evidence="1" id="KW-0472">Membrane</keyword>
<dbReference type="AlphaFoldDB" id="A0A9N8VNT3"/>
<name>A0A9N8VNT3_9GLOM</name>